<protein>
    <submittedName>
        <fullName evidence="1">Uncharacterized protein</fullName>
    </submittedName>
</protein>
<name>A0A0F8YY70_9ZZZZ</name>
<proteinExistence type="predicted"/>
<reference evidence="1" key="1">
    <citation type="journal article" date="2015" name="Nature">
        <title>Complex archaea that bridge the gap between prokaryotes and eukaryotes.</title>
        <authorList>
            <person name="Spang A."/>
            <person name="Saw J.H."/>
            <person name="Jorgensen S.L."/>
            <person name="Zaremba-Niedzwiedzka K."/>
            <person name="Martijn J."/>
            <person name="Lind A.E."/>
            <person name="van Eijk R."/>
            <person name="Schleper C."/>
            <person name="Guy L."/>
            <person name="Ettema T.J."/>
        </authorList>
    </citation>
    <scope>NUCLEOTIDE SEQUENCE</scope>
</reference>
<sequence length="76" mass="8743">MIRPRDKIAMCLFRLAECILGQPITVKVRVSKGTQIDGLRKHRIDMALHERGLRLATQGFIDRMTYGAEYKGVKDR</sequence>
<comment type="caution">
    <text evidence="1">The sequence shown here is derived from an EMBL/GenBank/DDBJ whole genome shotgun (WGS) entry which is preliminary data.</text>
</comment>
<dbReference type="AlphaFoldDB" id="A0A0F8YY70"/>
<accession>A0A0F8YY70</accession>
<gene>
    <name evidence="1" type="ORF">LCGC14_2764170</name>
</gene>
<evidence type="ECO:0000313" key="1">
    <source>
        <dbReference type="EMBL" id="KKK86348.1"/>
    </source>
</evidence>
<dbReference type="EMBL" id="LAZR01050887">
    <property type="protein sequence ID" value="KKK86348.1"/>
    <property type="molecule type" value="Genomic_DNA"/>
</dbReference>
<organism evidence="1">
    <name type="scientific">marine sediment metagenome</name>
    <dbReference type="NCBI Taxonomy" id="412755"/>
    <lineage>
        <taxon>unclassified sequences</taxon>
        <taxon>metagenomes</taxon>
        <taxon>ecological metagenomes</taxon>
    </lineage>
</organism>